<proteinExistence type="predicted"/>
<dbReference type="AlphaFoldDB" id="A0A6C0IYD0"/>
<evidence type="ECO:0000313" key="1">
    <source>
        <dbReference type="EMBL" id="QHT97579.1"/>
    </source>
</evidence>
<name>A0A6C0IYD0_9ZZZZ</name>
<reference evidence="1" key="1">
    <citation type="journal article" date="2020" name="Nature">
        <title>Giant virus diversity and host interactions through global metagenomics.</title>
        <authorList>
            <person name="Schulz F."/>
            <person name="Roux S."/>
            <person name="Paez-Espino D."/>
            <person name="Jungbluth S."/>
            <person name="Walsh D.A."/>
            <person name="Denef V.J."/>
            <person name="McMahon K.D."/>
            <person name="Konstantinidis K.T."/>
            <person name="Eloe-Fadrosh E.A."/>
            <person name="Kyrpides N.C."/>
            <person name="Woyke T."/>
        </authorList>
    </citation>
    <scope>NUCLEOTIDE SEQUENCE</scope>
    <source>
        <strain evidence="1">GVMAG-M-3300025138-11</strain>
    </source>
</reference>
<protein>
    <submittedName>
        <fullName evidence="1">Uncharacterized protein</fullName>
    </submittedName>
</protein>
<accession>A0A6C0IYD0</accession>
<dbReference type="EMBL" id="MN740282">
    <property type="protein sequence ID" value="QHT97579.1"/>
    <property type="molecule type" value="Genomic_DNA"/>
</dbReference>
<organism evidence="1">
    <name type="scientific">viral metagenome</name>
    <dbReference type="NCBI Taxonomy" id="1070528"/>
    <lineage>
        <taxon>unclassified sequences</taxon>
        <taxon>metagenomes</taxon>
        <taxon>organismal metagenomes</taxon>
    </lineage>
</organism>
<sequence>MSVLNAFTTQLSNLSQNLCKMFPNDSSLQLTNMSISLLKKNNPRQLNDLFNRYIPKYKAQILNKDSNFFIERNTEDYLDENNEVENIENIENIILNLKKYWNSMDNESQENIWKYLQVLIVLNDQLNP</sequence>